<feature type="compositionally biased region" description="Acidic residues" evidence="2">
    <location>
        <begin position="266"/>
        <end position="292"/>
    </location>
</feature>
<dbReference type="Gene3D" id="3.40.80.10">
    <property type="entry name" value="Peptidoglycan recognition protein-like"/>
    <property type="match status" value="1"/>
</dbReference>
<dbReference type="InterPro" id="IPR002502">
    <property type="entry name" value="Amidase_domain"/>
</dbReference>
<accession>A0A852ZWT0</accession>
<dbReference type="PANTHER" id="PTHR11022">
    <property type="entry name" value="PEPTIDOGLYCAN RECOGNITION PROTEIN"/>
    <property type="match status" value="1"/>
</dbReference>
<evidence type="ECO:0000313" key="5">
    <source>
        <dbReference type="Proteomes" id="UP000567795"/>
    </source>
</evidence>
<feature type="compositionally biased region" description="Polar residues" evidence="2">
    <location>
        <begin position="26"/>
        <end position="40"/>
    </location>
</feature>
<dbReference type="InterPro" id="IPR015510">
    <property type="entry name" value="PGRP"/>
</dbReference>
<feature type="compositionally biased region" description="Low complexity" evidence="2">
    <location>
        <begin position="41"/>
        <end position="56"/>
    </location>
</feature>
<dbReference type="GO" id="GO:0008745">
    <property type="term" value="F:N-acetylmuramoyl-L-alanine amidase activity"/>
    <property type="evidence" value="ECO:0007669"/>
    <property type="project" value="InterPro"/>
</dbReference>
<dbReference type="Proteomes" id="UP000567795">
    <property type="component" value="Unassembled WGS sequence"/>
</dbReference>
<dbReference type="PANTHER" id="PTHR11022:SF41">
    <property type="entry name" value="PEPTIDOGLYCAN-RECOGNITION PROTEIN LC-RELATED"/>
    <property type="match status" value="1"/>
</dbReference>
<protein>
    <recommendedName>
        <fullName evidence="3">Peptidoglycan recognition protein family domain-containing protein</fullName>
    </recommendedName>
</protein>
<organism evidence="4 5">
    <name type="scientific">Allostreptomyces psammosilenae</name>
    <dbReference type="NCBI Taxonomy" id="1892865"/>
    <lineage>
        <taxon>Bacteria</taxon>
        <taxon>Bacillati</taxon>
        <taxon>Actinomycetota</taxon>
        <taxon>Actinomycetes</taxon>
        <taxon>Kitasatosporales</taxon>
        <taxon>Streptomycetaceae</taxon>
        <taxon>Allostreptomyces</taxon>
    </lineage>
</organism>
<feature type="region of interest" description="Disordered" evidence="2">
    <location>
        <begin position="26"/>
        <end position="56"/>
    </location>
</feature>
<evidence type="ECO:0000259" key="3">
    <source>
        <dbReference type="SMART" id="SM00701"/>
    </source>
</evidence>
<proteinExistence type="inferred from homology"/>
<dbReference type="InterPro" id="IPR036505">
    <property type="entry name" value="Amidase/PGRP_sf"/>
</dbReference>
<dbReference type="InterPro" id="IPR006619">
    <property type="entry name" value="PGRP_domain_met/bac"/>
</dbReference>
<dbReference type="SMART" id="SM00701">
    <property type="entry name" value="PGRP"/>
    <property type="match status" value="1"/>
</dbReference>
<reference evidence="4 5" key="1">
    <citation type="submission" date="2020-07" db="EMBL/GenBank/DDBJ databases">
        <title>Sequencing the genomes of 1000 actinobacteria strains.</title>
        <authorList>
            <person name="Klenk H.-P."/>
        </authorList>
    </citation>
    <scope>NUCLEOTIDE SEQUENCE [LARGE SCALE GENOMIC DNA]</scope>
    <source>
        <strain evidence="4 5">DSM 42178</strain>
    </source>
</reference>
<feature type="compositionally biased region" description="Acidic residues" evidence="2">
    <location>
        <begin position="300"/>
        <end position="326"/>
    </location>
</feature>
<dbReference type="CDD" id="cd06583">
    <property type="entry name" value="PGRP"/>
    <property type="match status" value="1"/>
</dbReference>
<feature type="compositionally biased region" description="Basic and acidic residues" evidence="2">
    <location>
        <begin position="133"/>
        <end position="145"/>
    </location>
</feature>
<dbReference type="SUPFAM" id="SSF55846">
    <property type="entry name" value="N-acetylmuramoyl-L-alanine amidase-like"/>
    <property type="match status" value="1"/>
</dbReference>
<dbReference type="GO" id="GO:0008270">
    <property type="term" value="F:zinc ion binding"/>
    <property type="evidence" value="ECO:0007669"/>
    <property type="project" value="InterPro"/>
</dbReference>
<comment type="caution">
    <text evidence="4">The sequence shown here is derived from an EMBL/GenBank/DDBJ whole genome shotgun (WGS) entry which is preliminary data.</text>
</comment>
<feature type="region of interest" description="Disordered" evidence="2">
    <location>
        <begin position="118"/>
        <end position="343"/>
    </location>
</feature>
<evidence type="ECO:0000256" key="2">
    <source>
        <dbReference type="SAM" id="MobiDB-lite"/>
    </source>
</evidence>
<feature type="domain" description="Peptidoglycan recognition protein family" evidence="3">
    <location>
        <begin position="345"/>
        <end position="493"/>
    </location>
</feature>
<gene>
    <name evidence="4" type="ORF">FHU37_003090</name>
</gene>
<evidence type="ECO:0000313" key="4">
    <source>
        <dbReference type="EMBL" id="NYI06147.1"/>
    </source>
</evidence>
<name>A0A852ZWT0_9ACTN</name>
<dbReference type="GO" id="GO:0009253">
    <property type="term" value="P:peptidoglycan catabolic process"/>
    <property type="evidence" value="ECO:0007669"/>
    <property type="project" value="InterPro"/>
</dbReference>
<dbReference type="Pfam" id="PF01510">
    <property type="entry name" value="Amidase_2"/>
    <property type="match status" value="1"/>
</dbReference>
<feature type="compositionally biased region" description="Basic and acidic residues" evidence="2">
    <location>
        <begin position="174"/>
        <end position="185"/>
    </location>
</feature>
<keyword evidence="5" id="KW-1185">Reference proteome</keyword>
<comment type="similarity">
    <text evidence="1">Belongs to the N-acetylmuramoyl-L-alanine amidase 2 family.</text>
</comment>
<dbReference type="RefSeq" id="WP_179814774.1">
    <property type="nucleotide sequence ID" value="NZ_JACBZD010000001.1"/>
</dbReference>
<sequence>MRAFASTIAGLGCAVLLGALPQLVSTPTGREPSARTSPADSTDPTASGATPAGAVVGGATHTLPLAAAHPTDAEGGATPDGSPAVLLDTTETERFSLLGITWEDPDATLPGRAEVRVRDAATDEWSQWQPLEAHPDDRPDARSPEGAEGVRGATSPLWVGPSDGVAVRLAPEPAHADHPHTDAEPATHSGSADSASAAEQPAEPLPEGLRLDLVDPGEVPSVARPGSAPAPEGTEHPEGGEPGERAERTQEGDGTEDSERPGESAGSEDPDPAEQPAETEDADQSAEPDQPAEPDRTEGAEESEETEEADETEEPDESEEADETEESGQSHGDTPEFPGLQAPRPAIVTRAQWGADESLRSGPYPYTSTVKAAFVHHTATGNDYACEEVPALLRSIYRYHVLGNGWRDVGYNFFVDRCGTIYEGRAGGVAEPVLGAHSLGFNSDTTGIAVLGTFTDTAPTPETLRGLEQLVAWKLGLFDQDAAGTTTLVSSDSGSLYPAGTAVTFDTVSGHRDGFSTDCPGGQLYDLLPQVREGAAALQAT</sequence>
<dbReference type="AlphaFoldDB" id="A0A852ZWT0"/>
<dbReference type="EMBL" id="JACBZD010000001">
    <property type="protein sequence ID" value="NYI06147.1"/>
    <property type="molecule type" value="Genomic_DNA"/>
</dbReference>
<feature type="compositionally biased region" description="Basic and acidic residues" evidence="2">
    <location>
        <begin position="233"/>
        <end position="262"/>
    </location>
</feature>
<evidence type="ECO:0000256" key="1">
    <source>
        <dbReference type="ARBA" id="ARBA00007553"/>
    </source>
</evidence>